<organism evidence="1 2">
    <name type="scientific">Fusarium langsethiae</name>
    <dbReference type="NCBI Taxonomy" id="179993"/>
    <lineage>
        <taxon>Eukaryota</taxon>
        <taxon>Fungi</taxon>
        <taxon>Dikarya</taxon>
        <taxon>Ascomycota</taxon>
        <taxon>Pezizomycotina</taxon>
        <taxon>Sordariomycetes</taxon>
        <taxon>Hypocreomycetidae</taxon>
        <taxon>Hypocreales</taxon>
        <taxon>Nectriaceae</taxon>
        <taxon>Fusarium</taxon>
    </lineage>
</organism>
<dbReference type="Proteomes" id="UP000037904">
    <property type="component" value="Unassembled WGS sequence"/>
</dbReference>
<proteinExistence type="predicted"/>
<protein>
    <submittedName>
        <fullName evidence="1">Uncharacterized protein</fullName>
    </submittedName>
</protein>
<comment type="caution">
    <text evidence="1">The sequence shown here is derived from an EMBL/GenBank/DDBJ whole genome shotgun (WGS) entry which is preliminary data.</text>
</comment>
<dbReference type="AlphaFoldDB" id="A0A0M9EMM8"/>
<evidence type="ECO:0000313" key="1">
    <source>
        <dbReference type="EMBL" id="KPA35842.1"/>
    </source>
</evidence>
<feature type="non-terminal residue" evidence="1">
    <location>
        <position position="1"/>
    </location>
</feature>
<accession>A0A0M9EMM8</accession>
<gene>
    <name evidence="1" type="ORF">FLAG1_11431</name>
</gene>
<reference evidence="1 2" key="1">
    <citation type="submission" date="2015-04" db="EMBL/GenBank/DDBJ databases">
        <title>The draft genome sequence of Fusarium langsethiae, a T-2/HT-2 mycotoxin producer.</title>
        <authorList>
            <person name="Lysoe E."/>
            <person name="Divon H.H."/>
            <person name="Terzi V."/>
            <person name="Orru L."/>
            <person name="Lamontanara A."/>
            <person name="Kolseth A.-K."/>
            <person name="Frandsen R.J."/>
            <person name="Nielsen K."/>
            <person name="Thrane U."/>
        </authorList>
    </citation>
    <scope>NUCLEOTIDE SEQUENCE [LARGE SCALE GENOMIC DNA]</scope>
    <source>
        <strain evidence="1 2">Fl201059</strain>
    </source>
</reference>
<sequence>TLELKLYPDLNHFVVTEASQADYLPWIADRFNNVTLSKGCTRTVVTPATKKFGIVSQTWAATS</sequence>
<dbReference type="EMBL" id="JXCE01000869">
    <property type="protein sequence ID" value="KPA35842.1"/>
    <property type="molecule type" value="Genomic_DNA"/>
</dbReference>
<keyword evidence="2" id="KW-1185">Reference proteome</keyword>
<name>A0A0M9EMM8_FUSLA</name>
<evidence type="ECO:0000313" key="2">
    <source>
        <dbReference type="Proteomes" id="UP000037904"/>
    </source>
</evidence>